<reference evidence="1" key="2">
    <citation type="submission" date="2020-09" db="EMBL/GenBank/DDBJ databases">
        <authorList>
            <person name="Sun Q."/>
            <person name="Zhou Y."/>
        </authorList>
    </citation>
    <scope>NUCLEOTIDE SEQUENCE</scope>
    <source>
        <strain evidence="1">CGMCC 4.7679</strain>
    </source>
</reference>
<accession>A0A8H9MEN1</accession>
<dbReference type="OrthoDB" id="3617561at2"/>
<proteinExistence type="predicted"/>
<evidence type="ECO:0000313" key="2">
    <source>
        <dbReference type="Proteomes" id="UP000658656"/>
    </source>
</evidence>
<organism evidence="1 2">
    <name type="scientific">Amycolatopsis bartoniae</name>
    <dbReference type="NCBI Taxonomy" id="941986"/>
    <lineage>
        <taxon>Bacteria</taxon>
        <taxon>Bacillati</taxon>
        <taxon>Actinomycetota</taxon>
        <taxon>Actinomycetes</taxon>
        <taxon>Pseudonocardiales</taxon>
        <taxon>Pseudonocardiaceae</taxon>
        <taxon>Amycolatopsis</taxon>
    </lineage>
</organism>
<evidence type="ECO:0000313" key="1">
    <source>
        <dbReference type="EMBL" id="GHF63208.1"/>
    </source>
</evidence>
<dbReference type="AlphaFoldDB" id="A0A8H9MEN1"/>
<dbReference type="EMBL" id="BNAV01000005">
    <property type="protein sequence ID" value="GHF63208.1"/>
    <property type="molecule type" value="Genomic_DNA"/>
</dbReference>
<protein>
    <submittedName>
        <fullName evidence="1">Uncharacterized protein</fullName>
    </submittedName>
</protein>
<name>A0A8H9MEN1_9PSEU</name>
<comment type="caution">
    <text evidence="1">The sequence shown here is derived from an EMBL/GenBank/DDBJ whole genome shotgun (WGS) entry which is preliminary data.</text>
</comment>
<sequence length="259" mass="28090">MSREEARPGRVGGFRRAGGTLFAALYGQLLPHPGNNPDPDRDVYIRFHDRALAMGWLDDGVAGLWGMNDAGREHPLAVPGSSLVAWFQVGVEPVPGDRPLPVQPFLRCAGDVLARLGDLRLWTVQVLLPVQALDTAARPEAARMPSLRTAAWFDDGGPRSGTPVLVTLDGRQSPARLREEMDRLDQDVFVCEPSVDPGPPPAPPLPDHLWRPGHRVTFGGTLAEWSLDAIGWLGGFLADLSARRGVGTPLLLTVSRRES</sequence>
<dbReference type="Proteomes" id="UP000658656">
    <property type="component" value="Unassembled WGS sequence"/>
</dbReference>
<reference evidence="1" key="1">
    <citation type="journal article" date="2014" name="Int. J. Syst. Evol. Microbiol.">
        <title>Complete genome sequence of Corynebacterium casei LMG S-19264T (=DSM 44701T), isolated from a smear-ripened cheese.</title>
        <authorList>
            <consortium name="US DOE Joint Genome Institute (JGI-PGF)"/>
            <person name="Walter F."/>
            <person name="Albersmeier A."/>
            <person name="Kalinowski J."/>
            <person name="Ruckert C."/>
        </authorList>
    </citation>
    <scope>NUCLEOTIDE SEQUENCE</scope>
    <source>
        <strain evidence="1">CGMCC 4.7679</strain>
    </source>
</reference>
<keyword evidence="2" id="KW-1185">Reference proteome</keyword>
<dbReference type="RefSeq" id="WP_145938143.1">
    <property type="nucleotide sequence ID" value="NZ_BNAV01000005.1"/>
</dbReference>
<gene>
    <name evidence="1" type="ORF">GCM10017566_41030</name>
</gene>